<feature type="compositionally biased region" description="Polar residues" evidence="1">
    <location>
        <begin position="1"/>
        <end position="20"/>
    </location>
</feature>
<protein>
    <submittedName>
        <fullName evidence="2">Uncharacterized protein</fullName>
    </submittedName>
</protein>
<reference evidence="2 3" key="1">
    <citation type="submission" date="2017-03" db="EMBL/GenBank/DDBJ databases">
        <title>Genomes of endolithic fungi from Antarctica.</title>
        <authorList>
            <person name="Coleine C."/>
            <person name="Masonjones S."/>
            <person name="Stajich J.E."/>
        </authorList>
    </citation>
    <scope>NUCLEOTIDE SEQUENCE [LARGE SCALE GENOMIC DNA]</scope>
    <source>
        <strain evidence="2 3">CCFEE 6315</strain>
    </source>
</reference>
<accession>A0A4V5N3E3</accession>
<evidence type="ECO:0000313" key="2">
    <source>
        <dbReference type="EMBL" id="TKA23279.1"/>
    </source>
</evidence>
<keyword evidence="3" id="KW-1185">Reference proteome</keyword>
<name>A0A4V5N3E3_9PEZI</name>
<dbReference type="AlphaFoldDB" id="A0A4V5N3E3"/>
<sequence length="425" mass="48435">MQKAQQTGDQESEQKTQPVSLQHRHFIARRRDGDHVGKKIQRQIDRYRTETLDQSLNTSLDITVRPSDQARPLSDLSGKQIGWSIYYFEHWLYQKPMAVQVGVDDEVTILHLGRYVPVTDYLRCLPQVTNTTFENGDSSRKHELQWQWWKTNSKIFPFEKLPSEVRDRIFGFTFGAVIEPYPTHRARRGAGTMFKREKHVINLLLLNKELGNAASKILFLYKTFYVAHLPIANRLLRNFSQGSNLRHLELALSHNGFLKLFGWKFGDVHTFTASRFVGALHTMELHRLAIDIAPPSLTTESPWFDGVCQKIVAGWILEAAWPWVRGHPVEVTGYVKSFQKQAFEARAVAERQQIENWKVCGRELGLGEGTMQEYYEELDEEEGGVSLDGAGGGKPNGSLAVDVPSYPPNCYCLPLCTVGTWDADA</sequence>
<proteinExistence type="predicted"/>
<gene>
    <name evidence="2" type="ORF">B0A50_07336</name>
</gene>
<organism evidence="2 3">
    <name type="scientific">Salinomyces thailandicus</name>
    <dbReference type="NCBI Taxonomy" id="706561"/>
    <lineage>
        <taxon>Eukaryota</taxon>
        <taxon>Fungi</taxon>
        <taxon>Dikarya</taxon>
        <taxon>Ascomycota</taxon>
        <taxon>Pezizomycotina</taxon>
        <taxon>Dothideomycetes</taxon>
        <taxon>Dothideomycetidae</taxon>
        <taxon>Mycosphaerellales</taxon>
        <taxon>Teratosphaeriaceae</taxon>
        <taxon>Salinomyces</taxon>
    </lineage>
</organism>
<dbReference type="Proteomes" id="UP000308549">
    <property type="component" value="Unassembled WGS sequence"/>
</dbReference>
<evidence type="ECO:0000313" key="3">
    <source>
        <dbReference type="Proteomes" id="UP000308549"/>
    </source>
</evidence>
<comment type="caution">
    <text evidence="2">The sequence shown here is derived from an EMBL/GenBank/DDBJ whole genome shotgun (WGS) entry which is preliminary data.</text>
</comment>
<feature type="region of interest" description="Disordered" evidence="1">
    <location>
        <begin position="1"/>
        <end position="27"/>
    </location>
</feature>
<evidence type="ECO:0000256" key="1">
    <source>
        <dbReference type="SAM" id="MobiDB-lite"/>
    </source>
</evidence>
<dbReference type="EMBL" id="NAJL01000058">
    <property type="protein sequence ID" value="TKA23279.1"/>
    <property type="molecule type" value="Genomic_DNA"/>
</dbReference>
<dbReference type="OrthoDB" id="5335493at2759"/>